<dbReference type="Proteomes" id="UP000199524">
    <property type="component" value="Chromosome I"/>
</dbReference>
<dbReference type="PANTHER" id="PTHR30126">
    <property type="entry name" value="HTH-TYPE TRANSCRIPTIONAL REGULATOR"/>
    <property type="match status" value="1"/>
</dbReference>
<dbReference type="InterPro" id="IPR036390">
    <property type="entry name" value="WH_DNA-bd_sf"/>
</dbReference>
<keyword evidence="3" id="KW-0238">DNA-binding</keyword>
<keyword evidence="7" id="KW-1185">Reference proteome</keyword>
<sequence>MRGRCAPSAELKSAELKSAELKAFYMVARLGSITEAAKKLGLSQPTVTTQIRHLESQYSVELFYRGGRRLSVSEEGARLLPMVKALLQQEADIEFFLRNSGQVQGALRIAATAPYYILDLVKAFRERLPQVEVSMEIGNSQQVLEALEEYRVDVAASSQLLDDPRLIRRVLGSDPLVLAVHRNHPLAIHDHVPLSALAGHCLLMREPGSTTRQLTEELLRDARVSHGPLLEIGSRESIREAVLRNIGISIIARQEVPHDPQLRVLSIENAPQIPEYLYCLKERKSARLPAAFMGLAQEMAPV</sequence>
<dbReference type="SUPFAM" id="SSF46785">
    <property type="entry name" value="Winged helix' DNA-binding domain"/>
    <property type="match status" value="1"/>
</dbReference>
<dbReference type="InterPro" id="IPR005119">
    <property type="entry name" value="LysR_subst-bd"/>
</dbReference>
<dbReference type="Gene3D" id="3.40.190.290">
    <property type="match status" value="1"/>
</dbReference>
<feature type="domain" description="HTH lysR-type" evidence="5">
    <location>
        <begin position="16"/>
        <end position="73"/>
    </location>
</feature>
<comment type="similarity">
    <text evidence="1">Belongs to the LysR transcriptional regulatory family.</text>
</comment>
<evidence type="ECO:0000256" key="4">
    <source>
        <dbReference type="ARBA" id="ARBA00023163"/>
    </source>
</evidence>
<dbReference type="Gene3D" id="1.10.10.10">
    <property type="entry name" value="Winged helix-like DNA-binding domain superfamily/Winged helix DNA-binding domain"/>
    <property type="match status" value="1"/>
</dbReference>
<dbReference type="Pfam" id="PF03466">
    <property type="entry name" value="LysR_substrate"/>
    <property type="match status" value="1"/>
</dbReference>
<evidence type="ECO:0000313" key="7">
    <source>
        <dbReference type="Proteomes" id="UP000199524"/>
    </source>
</evidence>
<dbReference type="PRINTS" id="PR00039">
    <property type="entry name" value="HTHLYSR"/>
</dbReference>
<dbReference type="GO" id="GO:0000976">
    <property type="term" value="F:transcription cis-regulatory region binding"/>
    <property type="evidence" value="ECO:0007669"/>
    <property type="project" value="TreeGrafter"/>
</dbReference>
<dbReference type="InterPro" id="IPR000847">
    <property type="entry name" value="LysR_HTH_N"/>
</dbReference>
<dbReference type="CDD" id="cd05466">
    <property type="entry name" value="PBP2_LTTR_substrate"/>
    <property type="match status" value="1"/>
</dbReference>
<evidence type="ECO:0000259" key="5">
    <source>
        <dbReference type="PROSITE" id="PS50931"/>
    </source>
</evidence>
<dbReference type="PROSITE" id="PS50931">
    <property type="entry name" value="HTH_LYSR"/>
    <property type="match status" value="1"/>
</dbReference>
<evidence type="ECO:0000256" key="1">
    <source>
        <dbReference type="ARBA" id="ARBA00009437"/>
    </source>
</evidence>
<name>A0A1H1SU07_9PSED</name>
<dbReference type="AlphaFoldDB" id="A0A1H1SU07"/>
<accession>A0A1H1SU07</accession>
<dbReference type="SUPFAM" id="SSF53850">
    <property type="entry name" value="Periplasmic binding protein-like II"/>
    <property type="match status" value="1"/>
</dbReference>
<dbReference type="PANTHER" id="PTHR30126:SF40">
    <property type="entry name" value="HTH-TYPE TRANSCRIPTIONAL REGULATOR GLTR"/>
    <property type="match status" value="1"/>
</dbReference>
<dbReference type="InterPro" id="IPR017724">
    <property type="entry name" value="Tscrpt_reg_LysR"/>
</dbReference>
<organism evidence="6 7">
    <name type="scientific">Pseudomonas asplenii</name>
    <dbReference type="NCBI Taxonomy" id="53407"/>
    <lineage>
        <taxon>Bacteria</taxon>
        <taxon>Pseudomonadati</taxon>
        <taxon>Pseudomonadota</taxon>
        <taxon>Gammaproteobacteria</taxon>
        <taxon>Pseudomonadales</taxon>
        <taxon>Pseudomonadaceae</taxon>
        <taxon>Pseudomonas</taxon>
    </lineage>
</organism>
<protein>
    <submittedName>
        <fullName evidence="6">Transcriptional regulator, LysR family</fullName>
    </submittedName>
</protein>
<keyword evidence="4" id="KW-0804">Transcription</keyword>
<evidence type="ECO:0000256" key="3">
    <source>
        <dbReference type="ARBA" id="ARBA00023125"/>
    </source>
</evidence>
<dbReference type="Pfam" id="PF00126">
    <property type="entry name" value="HTH_1"/>
    <property type="match status" value="1"/>
</dbReference>
<dbReference type="GO" id="GO:0003700">
    <property type="term" value="F:DNA-binding transcription factor activity"/>
    <property type="evidence" value="ECO:0007669"/>
    <property type="project" value="InterPro"/>
</dbReference>
<dbReference type="EMBL" id="LT629777">
    <property type="protein sequence ID" value="SDS51472.1"/>
    <property type="molecule type" value="Genomic_DNA"/>
</dbReference>
<dbReference type="NCBIfam" id="TIGR03339">
    <property type="entry name" value="phn_lysR"/>
    <property type="match status" value="1"/>
</dbReference>
<evidence type="ECO:0000313" key="6">
    <source>
        <dbReference type="EMBL" id="SDS51472.1"/>
    </source>
</evidence>
<reference evidence="7" key="1">
    <citation type="submission" date="2016-10" db="EMBL/GenBank/DDBJ databases">
        <authorList>
            <person name="Varghese N."/>
            <person name="Submissions S."/>
        </authorList>
    </citation>
    <scope>NUCLEOTIDE SEQUENCE [LARGE SCALE GENOMIC DNA]</scope>
    <source>
        <strain evidence="7">ATCC 23835</strain>
    </source>
</reference>
<keyword evidence="2" id="KW-0805">Transcription regulation</keyword>
<proteinExistence type="inferred from homology"/>
<dbReference type="InterPro" id="IPR036388">
    <property type="entry name" value="WH-like_DNA-bd_sf"/>
</dbReference>
<gene>
    <name evidence="6" type="ORF">SAMN05216598_1829</name>
</gene>
<evidence type="ECO:0000256" key="2">
    <source>
        <dbReference type="ARBA" id="ARBA00023015"/>
    </source>
</evidence>